<dbReference type="InterPro" id="IPR029058">
    <property type="entry name" value="AB_hydrolase_fold"/>
</dbReference>
<dbReference type="PANTHER" id="PTHR43194">
    <property type="entry name" value="HYDROLASE ALPHA/BETA FOLD FAMILY"/>
    <property type="match status" value="1"/>
</dbReference>
<accession>A0A9N9VVP6</accession>
<dbReference type="Proteomes" id="UP000696573">
    <property type="component" value="Unassembled WGS sequence"/>
</dbReference>
<dbReference type="OrthoDB" id="408373at2759"/>
<comment type="caution">
    <text evidence="2">The sequence shown here is derived from an EMBL/GenBank/DDBJ whole genome shotgun (WGS) entry which is preliminary data.</text>
</comment>
<sequence>MSVTKAEDDWKNLEVVLSSTLSSLQSHLNGDSQLAAFTDTGIKECVVFGWAAAGHDQGVLCSVGGGQTAIRTGAVKDASFVLSALPEQWAEFYSATPKPPFQSYWGMFGQNIHQDGVEVRGNKNLFLNLAPVWRRVLELSRIAFCGPIQEEEHVATPERDLISGGYLWADLPCWGRTKLFYEQSGDKSKQPILFLHTAGSDGRQYHGVMNHQDMLDRCHMTVFDMPGHGRSFPGEKQIPGQHSNNEDAYIAVIAAVVKSLGLVSPIVCGASMAGHISLAVALRADEVGAGAVIPCQACEFTDMERNYWSRSLFVNQSLFTPEYIYGMMSPISPLKDRNLVWHTYSAQAFSMYHGDLDFYFGGWDGRGRVEKIDTKRCPVYMLTGDYDWSTTPAMSEATARKIPGAKFRSMEGLGHFPATENPQRFSRYLVEAVDSVCHSMRASREK</sequence>
<dbReference type="EMBL" id="CABFNQ020000736">
    <property type="protein sequence ID" value="CAH0028723.1"/>
    <property type="molecule type" value="Genomic_DNA"/>
</dbReference>
<dbReference type="Gene3D" id="3.40.50.1820">
    <property type="entry name" value="alpha/beta hydrolase"/>
    <property type="match status" value="1"/>
</dbReference>
<evidence type="ECO:0000259" key="1">
    <source>
        <dbReference type="Pfam" id="PF12697"/>
    </source>
</evidence>
<proteinExistence type="predicted"/>
<keyword evidence="3" id="KW-1185">Reference proteome</keyword>
<gene>
    <name evidence="2" type="ORF">CRHIZ90672A_00014278</name>
</gene>
<name>A0A9N9VVP6_9HYPO</name>
<evidence type="ECO:0000313" key="2">
    <source>
        <dbReference type="EMBL" id="CAH0028723.1"/>
    </source>
</evidence>
<dbReference type="InterPro" id="IPR000073">
    <property type="entry name" value="AB_hydrolase_1"/>
</dbReference>
<evidence type="ECO:0000313" key="3">
    <source>
        <dbReference type="Proteomes" id="UP000696573"/>
    </source>
</evidence>
<dbReference type="PANTHER" id="PTHR43194:SF2">
    <property type="entry name" value="PEROXISOMAL MEMBRANE PROTEIN LPX1"/>
    <property type="match status" value="1"/>
</dbReference>
<dbReference type="InterPro" id="IPR050228">
    <property type="entry name" value="Carboxylesterase_BioH"/>
</dbReference>
<dbReference type="Pfam" id="PF12697">
    <property type="entry name" value="Abhydrolase_6"/>
    <property type="match status" value="1"/>
</dbReference>
<dbReference type="AlphaFoldDB" id="A0A9N9VVP6"/>
<reference evidence="2" key="1">
    <citation type="submission" date="2021-10" db="EMBL/GenBank/DDBJ databases">
        <authorList>
            <person name="Piombo E."/>
        </authorList>
    </citation>
    <scope>NUCLEOTIDE SEQUENCE</scope>
</reference>
<protein>
    <recommendedName>
        <fullName evidence="1">AB hydrolase-1 domain-containing protein</fullName>
    </recommendedName>
</protein>
<feature type="domain" description="AB hydrolase-1" evidence="1">
    <location>
        <begin position="192"/>
        <end position="426"/>
    </location>
</feature>
<dbReference type="SUPFAM" id="SSF53474">
    <property type="entry name" value="alpha/beta-Hydrolases"/>
    <property type="match status" value="1"/>
</dbReference>
<organism evidence="2 3">
    <name type="scientific">Clonostachys rhizophaga</name>
    <dbReference type="NCBI Taxonomy" id="160324"/>
    <lineage>
        <taxon>Eukaryota</taxon>
        <taxon>Fungi</taxon>
        <taxon>Dikarya</taxon>
        <taxon>Ascomycota</taxon>
        <taxon>Pezizomycotina</taxon>
        <taxon>Sordariomycetes</taxon>
        <taxon>Hypocreomycetidae</taxon>
        <taxon>Hypocreales</taxon>
        <taxon>Bionectriaceae</taxon>
        <taxon>Clonostachys</taxon>
    </lineage>
</organism>